<evidence type="ECO:0000256" key="8">
    <source>
        <dbReference type="ARBA" id="ARBA00051231"/>
    </source>
</evidence>
<dbReference type="Pfam" id="PF17831">
    <property type="entry name" value="PDH_E1_M"/>
    <property type="match status" value="1"/>
</dbReference>
<keyword evidence="10" id="KW-0460">Magnesium</keyword>
<keyword evidence="5 9" id="KW-0560">Oxidoreductase</keyword>
<dbReference type="InterPro" id="IPR009014">
    <property type="entry name" value="Transketo_C/PFOR_II"/>
</dbReference>
<dbReference type="InParanoid" id="A0A6C2YQZ5"/>
<feature type="region of interest" description="Disordered" evidence="11">
    <location>
        <begin position="18"/>
        <end position="50"/>
    </location>
</feature>
<accession>A0A6C2YQZ5</accession>
<dbReference type="PANTHER" id="PTHR43825">
    <property type="entry name" value="PYRUVATE DEHYDROGENASE E1 COMPONENT"/>
    <property type="match status" value="1"/>
</dbReference>
<keyword evidence="6 9" id="KW-0786">Thiamine pyrophosphate</keyword>
<dbReference type="FunFam" id="3.40.50.970:FF:000011">
    <property type="entry name" value="Pyruvate dehydrogenase E1 component"/>
    <property type="match status" value="1"/>
</dbReference>
<evidence type="ECO:0000259" key="14">
    <source>
        <dbReference type="Pfam" id="PF22613"/>
    </source>
</evidence>
<sequence>MALSSDNQVTQTDINSQTLASNGHTHGSNGHSAANLNLPADLPDQDPTETSEWLESLEAMVRTQGPERAQYLLQQLLFTAHKYGVTVPFSANTPYVNTITLDEQPMFPGNRELERKIKSYIRWNAMAMVVKANKTTNVGGHIATFASAATLYEIGFNHFFRGASGDHPGDIVYFQGHASPGMYARAFLEGRLSEQQLLNFRQELQDGGGLSSYPHPWLMPNFWQYPTVSMGLGPIMAIYQARFIRYLQDRGHSPKHDARVWAFLGDGECDEPETLGAITLAAREKLDNLCFVINCNLQRLDGPVRGNGKIIQELEAAFRGAGWNVIKVVWGSEWDSILAKDTTGALVRRMGEVVDGEYQEYVVKGGAFIREKFFNTPELKALVSHLSDEQLNNLKRGGHDPLKVYAAYKTAVENKNSPSVILVKTIKGYGTPSEGKNTAHQAKKVVYEGRLETPMDGTPADKEKARQQIAMKQFRDRFAIPVSDEQLESIPFYRPSPDSPEMVYLHERRKALGGYQPARNNEFTPCQPPLAKSFERLHQGSVAGKSQSTTLAWVNLMMDVMQDPNIGKLIVPIVPDEGQTFGMPGMYSKFGIYSHVGQLYTPVDAGSMTSYRESTTGQILQEGINEAGSMCSFIAAGTAYSTHRVNTIPFYIYYSMFGFQRIGDLAWAAADSRCKGFLMGGTAGRTTLNGEGLQHEDGHSHIMAMTIPNCRAYDPAYGYELAVIIEDGIKKMYVDGDDVFYYLTVYNEGYEMPSMPEGVRDGIIKGIYKLRETKPEGAKLHVQLLGSGVILNEVLKASKLLAEKFNIGSTVYSVTSYQMLRRDAIETERHNRLHPTQSPKKAYIQEVLGNTTGPIIASSDYMRMLPEQVAPYLDGRLLALGTDGFGRSETRQALRRFFEVDAESVTVAALYSLAQQGQLEQSLVAQAIQQLGLDPEKPAPWTV</sequence>
<dbReference type="GO" id="GO:0046872">
    <property type="term" value="F:metal ion binding"/>
    <property type="evidence" value="ECO:0007669"/>
    <property type="project" value="UniProtKB-KW"/>
</dbReference>
<dbReference type="InterPro" id="IPR041621">
    <property type="entry name" value="PDH_E1_M"/>
</dbReference>
<dbReference type="InterPro" id="IPR055152">
    <property type="entry name" value="Transketolase-like_C_2"/>
</dbReference>
<keyword evidence="7 9" id="KW-0670">Pyruvate</keyword>
<evidence type="ECO:0000256" key="2">
    <source>
        <dbReference type="ARBA" id="ARBA00003157"/>
    </source>
</evidence>
<dbReference type="InterPro" id="IPR051157">
    <property type="entry name" value="PDH/Transketolase"/>
</dbReference>
<reference evidence="15" key="1">
    <citation type="submission" date="2019-04" db="EMBL/GenBank/DDBJ databases">
        <authorList>
            <consortium name="Science for Life Laboratories"/>
        </authorList>
    </citation>
    <scope>NUCLEOTIDE SEQUENCE</scope>
    <source>
        <strain evidence="15">MBLW1</strain>
    </source>
</reference>
<organism evidence="15">
    <name type="scientific">Tuwongella immobilis</name>
    <dbReference type="NCBI Taxonomy" id="692036"/>
    <lineage>
        <taxon>Bacteria</taxon>
        <taxon>Pseudomonadati</taxon>
        <taxon>Planctomycetota</taxon>
        <taxon>Planctomycetia</taxon>
        <taxon>Gemmatales</taxon>
        <taxon>Gemmataceae</taxon>
        <taxon>Tuwongella</taxon>
    </lineage>
</organism>
<evidence type="ECO:0000256" key="3">
    <source>
        <dbReference type="ARBA" id="ARBA00012281"/>
    </source>
</evidence>
<dbReference type="Gene3D" id="3.40.50.970">
    <property type="match status" value="2"/>
</dbReference>
<evidence type="ECO:0000256" key="6">
    <source>
        <dbReference type="ARBA" id="ARBA00023052"/>
    </source>
</evidence>
<evidence type="ECO:0000256" key="11">
    <source>
        <dbReference type="SAM" id="MobiDB-lite"/>
    </source>
</evidence>
<feature type="domain" description="Pyruvate dehydrogenase E1 component middle" evidence="13">
    <location>
        <begin position="539"/>
        <end position="753"/>
    </location>
</feature>
<evidence type="ECO:0000313" key="16">
    <source>
        <dbReference type="Proteomes" id="UP000464378"/>
    </source>
</evidence>
<evidence type="ECO:0000256" key="4">
    <source>
        <dbReference type="ARBA" id="ARBA00017172"/>
    </source>
</evidence>
<keyword evidence="10" id="KW-0479">Metal-binding</keyword>
<dbReference type="CDD" id="cd02017">
    <property type="entry name" value="TPP_E1_EcPDC_like"/>
    <property type="match status" value="1"/>
</dbReference>
<evidence type="ECO:0000313" key="15">
    <source>
        <dbReference type="EMBL" id="VIP03302.1"/>
    </source>
</evidence>
<evidence type="ECO:0000256" key="7">
    <source>
        <dbReference type="ARBA" id="ARBA00023317"/>
    </source>
</evidence>
<dbReference type="SUPFAM" id="SSF52922">
    <property type="entry name" value="TK C-terminal domain-like"/>
    <property type="match status" value="1"/>
</dbReference>
<dbReference type="GO" id="GO:0004739">
    <property type="term" value="F:pyruvate dehydrogenase (acetyl-transferring) activity"/>
    <property type="evidence" value="ECO:0007669"/>
    <property type="project" value="UniProtKB-EC"/>
</dbReference>
<dbReference type="Pfam" id="PF00456">
    <property type="entry name" value="Transketolase_N"/>
    <property type="match status" value="1"/>
</dbReference>
<dbReference type="RefSeq" id="WP_162658384.1">
    <property type="nucleotide sequence ID" value="NZ_LR593887.1"/>
</dbReference>
<dbReference type="SUPFAM" id="SSF52518">
    <property type="entry name" value="Thiamin diphosphate-binding fold (THDP-binding)"/>
    <property type="match status" value="2"/>
</dbReference>
<dbReference type="Proteomes" id="UP000464378">
    <property type="component" value="Chromosome"/>
</dbReference>
<keyword evidence="16" id="KW-1185">Reference proteome</keyword>
<dbReference type="PANTHER" id="PTHR43825:SF3">
    <property type="entry name" value="PYRUVATE DEHYDROGENASE E1 COMPONENT"/>
    <property type="match status" value="1"/>
</dbReference>
<feature type="domain" description="Transketolase N-terminal" evidence="12">
    <location>
        <begin position="117"/>
        <end position="337"/>
    </location>
</feature>
<comment type="catalytic activity">
    <reaction evidence="8 9">
        <text>N(6)-[(R)-lipoyl]-L-lysyl-[protein] + pyruvate + H(+) = N(6)-[(R)-S(8)-acetyldihydrolipoyl]-L-lysyl-[protein] + CO2</text>
        <dbReference type="Rhea" id="RHEA:19189"/>
        <dbReference type="Rhea" id="RHEA-COMP:10474"/>
        <dbReference type="Rhea" id="RHEA-COMP:10478"/>
        <dbReference type="ChEBI" id="CHEBI:15361"/>
        <dbReference type="ChEBI" id="CHEBI:15378"/>
        <dbReference type="ChEBI" id="CHEBI:16526"/>
        <dbReference type="ChEBI" id="CHEBI:83099"/>
        <dbReference type="ChEBI" id="CHEBI:83111"/>
        <dbReference type="EC" id="1.2.4.1"/>
    </reaction>
</comment>
<dbReference type="Pfam" id="PF22613">
    <property type="entry name" value="Transketolase_C_1"/>
    <property type="match status" value="1"/>
</dbReference>
<evidence type="ECO:0000256" key="10">
    <source>
        <dbReference type="PIRSR" id="PIRSR000156-1"/>
    </source>
</evidence>
<feature type="domain" description="Transketolase-like C-terminal" evidence="14">
    <location>
        <begin position="766"/>
        <end position="901"/>
    </location>
</feature>
<feature type="binding site" evidence="10">
    <location>
        <position position="298"/>
    </location>
    <ligand>
        <name>Mg(2+)</name>
        <dbReference type="ChEBI" id="CHEBI:18420"/>
    </ligand>
</feature>
<evidence type="ECO:0000256" key="9">
    <source>
        <dbReference type="PIRNR" id="PIRNR000156"/>
    </source>
</evidence>
<feature type="compositionally biased region" description="Polar residues" evidence="11">
    <location>
        <begin position="18"/>
        <end position="35"/>
    </location>
</feature>
<dbReference type="PIRSF" id="PIRSF000156">
    <property type="entry name" value="Pyruvate_dh_E1"/>
    <property type="match status" value="1"/>
</dbReference>
<evidence type="ECO:0000256" key="1">
    <source>
        <dbReference type="ARBA" id="ARBA00001964"/>
    </source>
</evidence>
<comment type="function">
    <text evidence="2 9">Component of the pyruvate dehydrogenase (PDH) complex, that catalyzes the overall conversion of pyruvate to acetyl-CoA and CO(2).</text>
</comment>
<name>A0A6C2YQZ5_9BACT</name>
<comment type="cofactor">
    <cofactor evidence="10">
        <name>Mg(2+)</name>
        <dbReference type="ChEBI" id="CHEBI:18420"/>
    </cofactor>
</comment>
<dbReference type="FunCoup" id="A0A6C2YQZ5">
    <property type="interactions" value="349"/>
</dbReference>
<dbReference type="EC" id="1.2.4.1" evidence="3 9"/>
<dbReference type="KEGG" id="tim:GMBLW1_06580"/>
<evidence type="ECO:0000256" key="5">
    <source>
        <dbReference type="ARBA" id="ARBA00023002"/>
    </source>
</evidence>
<dbReference type="InterPro" id="IPR004660">
    <property type="entry name" value="PDH_E1"/>
</dbReference>
<gene>
    <name evidence="15" type="ORF">GMBLW1_06580</name>
</gene>
<feature type="binding site" evidence="10">
    <location>
        <position position="296"/>
    </location>
    <ligand>
        <name>Mg(2+)</name>
        <dbReference type="ChEBI" id="CHEBI:18420"/>
    </ligand>
</feature>
<feature type="binding site" evidence="10">
    <location>
        <position position="266"/>
    </location>
    <ligand>
        <name>Mg(2+)</name>
        <dbReference type="ChEBI" id="CHEBI:18420"/>
    </ligand>
</feature>
<evidence type="ECO:0000259" key="13">
    <source>
        <dbReference type="Pfam" id="PF17831"/>
    </source>
</evidence>
<dbReference type="InterPro" id="IPR005474">
    <property type="entry name" value="Transketolase_N"/>
</dbReference>
<dbReference type="InterPro" id="IPR035807">
    <property type="entry name" value="PDC_E1_N"/>
</dbReference>
<dbReference type="Gene3D" id="3.40.50.920">
    <property type="match status" value="1"/>
</dbReference>
<dbReference type="AlphaFoldDB" id="A0A6C2YQZ5"/>
<protein>
    <recommendedName>
        <fullName evidence="4 9">Pyruvate dehydrogenase E1 component</fullName>
        <ecNumber evidence="3 9">1.2.4.1</ecNumber>
    </recommendedName>
</protein>
<evidence type="ECO:0000259" key="12">
    <source>
        <dbReference type="Pfam" id="PF00456"/>
    </source>
</evidence>
<proteinExistence type="predicted"/>
<dbReference type="NCBIfam" id="TIGR00759">
    <property type="entry name" value="aceE"/>
    <property type="match status" value="1"/>
</dbReference>
<comment type="cofactor">
    <cofactor evidence="1 9">
        <name>thiamine diphosphate</name>
        <dbReference type="ChEBI" id="CHEBI:58937"/>
    </cofactor>
</comment>
<dbReference type="EMBL" id="LR586016">
    <property type="protein sequence ID" value="VIP03302.1"/>
    <property type="molecule type" value="Genomic_DNA"/>
</dbReference>
<dbReference type="InterPro" id="IPR029061">
    <property type="entry name" value="THDP-binding"/>
</dbReference>
<dbReference type="EMBL" id="LR593887">
    <property type="protein sequence ID" value="VTS03975.1"/>
    <property type="molecule type" value="Genomic_DNA"/>
</dbReference>